<evidence type="ECO:0000313" key="5">
    <source>
        <dbReference type="EMBL" id="KMS52451.1"/>
    </source>
</evidence>
<organism evidence="5 6">
    <name type="scientific">Sphingobium cupriresistens LL01</name>
    <dbReference type="NCBI Taxonomy" id="1420583"/>
    <lineage>
        <taxon>Bacteria</taxon>
        <taxon>Pseudomonadati</taxon>
        <taxon>Pseudomonadota</taxon>
        <taxon>Alphaproteobacteria</taxon>
        <taxon>Sphingomonadales</taxon>
        <taxon>Sphingomonadaceae</taxon>
        <taxon>Sphingobium</taxon>
    </lineage>
</organism>
<comment type="caution">
    <text evidence="5">The sequence shown here is derived from an EMBL/GenBank/DDBJ whole genome shotgun (WGS) entry which is preliminary data.</text>
</comment>
<dbReference type="AlphaFoldDB" id="A0A0J7XK79"/>
<dbReference type="GO" id="GO:0019825">
    <property type="term" value="F:oxygen binding"/>
    <property type="evidence" value="ECO:0007669"/>
    <property type="project" value="InterPro"/>
</dbReference>
<gene>
    <name evidence="5" type="ORF">V473_21590</name>
</gene>
<dbReference type="STRING" id="1420583.V473_21590"/>
<dbReference type="Proteomes" id="UP000052232">
    <property type="component" value="Unassembled WGS sequence"/>
</dbReference>
<keyword evidence="4" id="KW-0408">Iron</keyword>
<evidence type="ECO:0000256" key="2">
    <source>
        <dbReference type="ARBA" id="ARBA00022617"/>
    </source>
</evidence>
<dbReference type="PATRIC" id="fig|1420583.3.peg.4132"/>
<dbReference type="Pfam" id="PF01152">
    <property type="entry name" value="Bac_globin"/>
    <property type="match status" value="1"/>
</dbReference>
<keyword evidence="2" id="KW-0349">Heme</keyword>
<name>A0A0J7XK79_9SPHN</name>
<dbReference type="InterPro" id="IPR009050">
    <property type="entry name" value="Globin-like_sf"/>
</dbReference>
<accession>A0A0J7XK79</accession>
<dbReference type="InterPro" id="IPR001486">
    <property type="entry name" value="Hemoglobin_trunc"/>
</dbReference>
<evidence type="ECO:0000313" key="6">
    <source>
        <dbReference type="Proteomes" id="UP000052232"/>
    </source>
</evidence>
<sequence>MDDDTQVDEEGLSRLVTLFYARVREDAELGPIFNDAIADWPEHLEKLAAFWSSVMLTSGRYKGQPVPAHLKHKSRITPALFDRWLTLWAEATNEMMSPEAAAALQAKAKRIAESLQLAVFFRLDRQRAEGSAINSDTLDCPRRRVQSHA</sequence>
<dbReference type="EMBL" id="JACT01000006">
    <property type="protein sequence ID" value="KMS52451.1"/>
    <property type="molecule type" value="Genomic_DNA"/>
</dbReference>
<proteinExistence type="predicted"/>
<evidence type="ECO:0000256" key="1">
    <source>
        <dbReference type="ARBA" id="ARBA00022448"/>
    </source>
</evidence>
<dbReference type="RefSeq" id="WP_031308568.1">
    <property type="nucleotide sequence ID" value="NZ_KQ130437.1"/>
</dbReference>
<reference evidence="5 6" key="1">
    <citation type="journal article" date="2015" name="G3 (Bethesda)">
        <title>Insights into Ongoing Evolution of the Hexachlorocyclohexane Catabolic Pathway from Comparative Genomics of Ten Sphingomonadaceae Strains.</title>
        <authorList>
            <person name="Pearce S.L."/>
            <person name="Oakeshott J.G."/>
            <person name="Pandey G."/>
        </authorList>
    </citation>
    <scope>NUCLEOTIDE SEQUENCE [LARGE SCALE GENOMIC DNA]</scope>
    <source>
        <strain evidence="5 6">LL01</strain>
    </source>
</reference>
<dbReference type="Gene3D" id="1.10.490.10">
    <property type="entry name" value="Globins"/>
    <property type="match status" value="1"/>
</dbReference>
<protein>
    <submittedName>
        <fullName evidence="5">SEC-independent protein translocase TatC</fullName>
    </submittedName>
</protein>
<dbReference type="CDD" id="cd08916">
    <property type="entry name" value="TrHb3_P"/>
    <property type="match status" value="1"/>
</dbReference>
<evidence type="ECO:0000256" key="4">
    <source>
        <dbReference type="ARBA" id="ARBA00023004"/>
    </source>
</evidence>
<dbReference type="SUPFAM" id="SSF46458">
    <property type="entry name" value="Globin-like"/>
    <property type="match status" value="1"/>
</dbReference>
<dbReference type="GO" id="GO:0046872">
    <property type="term" value="F:metal ion binding"/>
    <property type="evidence" value="ECO:0007669"/>
    <property type="project" value="UniProtKB-KW"/>
</dbReference>
<keyword evidence="6" id="KW-1185">Reference proteome</keyword>
<dbReference type="GO" id="GO:0020037">
    <property type="term" value="F:heme binding"/>
    <property type="evidence" value="ECO:0007669"/>
    <property type="project" value="InterPro"/>
</dbReference>
<dbReference type="InterPro" id="IPR012292">
    <property type="entry name" value="Globin/Proto"/>
</dbReference>
<evidence type="ECO:0000256" key="3">
    <source>
        <dbReference type="ARBA" id="ARBA00022723"/>
    </source>
</evidence>
<keyword evidence="1" id="KW-0813">Transport</keyword>
<keyword evidence="3" id="KW-0479">Metal-binding</keyword>